<reference evidence="1" key="1">
    <citation type="submission" date="2021-01" db="EMBL/GenBank/DDBJ databases">
        <authorList>
            <consortium name="Genoscope - CEA"/>
            <person name="William W."/>
        </authorList>
    </citation>
    <scope>NUCLEOTIDE SEQUENCE</scope>
</reference>
<keyword evidence="2" id="KW-1185">Reference proteome</keyword>
<organism evidence="1 2">
    <name type="scientific">Paramecium octaurelia</name>
    <dbReference type="NCBI Taxonomy" id="43137"/>
    <lineage>
        <taxon>Eukaryota</taxon>
        <taxon>Sar</taxon>
        <taxon>Alveolata</taxon>
        <taxon>Ciliophora</taxon>
        <taxon>Intramacronucleata</taxon>
        <taxon>Oligohymenophorea</taxon>
        <taxon>Peniculida</taxon>
        <taxon>Parameciidae</taxon>
        <taxon>Paramecium</taxon>
    </lineage>
</organism>
<name>A0A8S1SNG1_PAROT</name>
<dbReference type="EMBL" id="CAJJDP010000011">
    <property type="protein sequence ID" value="CAD8141318.1"/>
    <property type="molecule type" value="Genomic_DNA"/>
</dbReference>
<proteinExistence type="predicted"/>
<protein>
    <submittedName>
        <fullName evidence="1">Uncharacterized protein</fullName>
    </submittedName>
</protein>
<accession>A0A8S1SNG1</accession>
<dbReference type="AlphaFoldDB" id="A0A8S1SNG1"/>
<comment type="caution">
    <text evidence="1">The sequence shown here is derived from an EMBL/GenBank/DDBJ whole genome shotgun (WGS) entry which is preliminary data.</text>
</comment>
<gene>
    <name evidence="1" type="ORF">POCTA_138.1.T0120369</name>
</gene>
<dbReference type="Proteomes" id="UP000683925">
    <property type="component" value="Unassembled WGS sequence"/>
</dbReference>
<evidence type="ECO:0000313" key="1">
    <source>
        <dbReference type="EMBL" id="CAD8141318.1"/>
    </source>
</evidence>
<dbReference type="OrthoDB" id="10298150at2759"/>
<evidence type="ECO:0000313" key="2">
    <source>
        <dbReference type="Proteomes" id="UP000683925"/>
    </source>
</evidence>
<sequence>MGTCCTNTTQEKESFTAITAPIYINNENLEIGMQTKIKESNETPSSPIRSEKIDVWLSIQIQHRKRTMEALRVIEER</sequence>